<dbReference type="EMBL" id="LN829119">
    <property type="protein sequence ID" value="CPR19324.1"/>
    <property type="molecule type" value="Genomic_DNA"/>
</dbReference>
<evidence type="ECO:0000256" key="4">
    <source>
        <dbReference type="ARBA" id="ARBA00023004"/>
    </source>
</evidence>
<dbReference type="Gene3D" id="1.10.490.10">
    <property type="entry name" value="Globins"/>
    <property type="match status" value="1"/>
</dbReference>
<dbReference type="CDD" id="cd08916">
    <property type="entry name" value="TrHb3_P"/>
    <property type="match status" value="1"/>
</dbReference>
<keyword evidence="6" id="KW-1185">Reference proteome</keyword>
<evidence type="ECO:0000313" key="6">
    <source>
        <dbReference type="Proteomes" id="UP000033187"/>
    </source>
</evidence>
<keyword evidence="3" id="KW-0479">Metal-binding</keyword>
<dbReference type="AlphaFoldDB" id="A0A0D6JFB8"/>
<dbReference type="KEGG" id="fiy:BN1229_v1_2111"/>
<gene>
    <name evidence="5" type="ORF">YBN1229_v1_2111</name>
</gene>
<dbReference type="KEGG" id="fil:BN1229_v1_2111"/>
<sequence length="151" mass="16632">MQKSPNPMAPGVAVGITETMIEALVSHFYARVRRDEMLGPIFNKAIDDWPEHLRKLSAFWSSVTLMSGKYKGQPMVVHTGIPEITGAHFARWLELFKSSAEMICPPAAAALFVDRSERIAQSLQLGIAMHRGESVIPPLRAPLAPASQQPE</sequence>
<keyword evidence="4" id="KW-0408">Iron</keyword>
<dbReference type="GO" id="GO:0019825">
    <property type="term" value="F:oxygen binding"/>
    <property type="evidence" value="ECO:0007669"/>
    <property type="project" value="InterPro"/>
</dbReference>
<dbReference type="Proteomes" id="UP000033187">
    <property type="component" value="Chromosome 1"/>
</dbReference>
<reference evidence="6" key="1">
    <citation type="submission" date="2015-02" db="EMBL/GenBank/DDBJ databases">
        <authorList>
            <person name="Chooi Y.-H."/>
        </authorList>
    </citation>
    <scope>NUCLEOTIDE SEQUENCE [LARGE SCALE GENOMIC DNA]</scope>
    <source>
        <strain evidence="6">strain Y</strain>
    </source>
</reference>
<dbReference type="RefSeq" id="WP_046478154.1">
    <property type="nucleotide sequence ID" value="NZ_LN829118.1"/>
</dbReference>
<protein>
    <submittedName>
        <fullName evidence="5">Truncated hemoglobin-like protein</fullName>
    </submittedName>
</protein>
<evidence type="ECO:0000256" key="2">
    <source>
        <dbReference type="ARBA" id="ARBA00022617"/>
    </source>
</evidence>
<dbReference type="InterPro" id="IPR009050">
    <property type="entry name" value="Globin-like_sf"/>
</dbReference>
<keyword evidence="1" id="KW-0813">Transport</keyword>
<dbReference type="GO" id="GO:0020037">
    <property type="term" value="F:heme binding"/>
    <property type="evidence" value="ECO:0007669"/>
    <property type="project" value="InterPro"/>
</dbReference>
<name>A0A0D6JFB8_9HYPH</name>
<dbReference type="OrthoDB" id="25954at2"/>
<evidence type="ECO:0000313" key="5">
    <source>
        <dbReference type="EMBL" id="CPR19324.1"/>
    </source>
</evidence>
<proteinExistence type="predicted"/>
<evidence type="ECO:0000256" key="3">
    <source>
        <dbReference type="ARBA" id="ARBA00022723"/>
    </source>
</evidence>
<evidence type="ECO:0000256" key="1">
    <source>
        <dbReference type="ARBA" id="ARBA00022448"/>
    </source>
</evidence>
<keyword evidence="2" id="KW-0349">Heme</keyword>
<organism evidence="5 6">
    <name type="scientific">Candidatus Filomicrobium marinum</name>
    <dbReference type="NCBI Taxonomy" id="1608628"/>
    <lineage>
        <taxon>Bacteria</taxon>
        <taxon>Pseudomonadati</taxon>
        <taxon>Pseudomonadota</taxon>
        <taxon>Alphaproteobacteria</taxon>
        <taxon>Hyphomicrobiales</taxon>
        <taxon>Hyphomicrobiaceae</taxon>
        <taxon>Filomicrobium</taxon>
    </lineage>
</organism>
<dbReference type="InterPro" id="IPR012292">
    <property type="entry name" value="Globin/Proto"/>
</dbReference>
<dbReference type="GO" id="GO:0046872">
    <property type="term" value="F:metal ion binding"/>
    <property type="evidence" value="ECO:0007669"/>
    <property type="project" value="UniProtKB-KW"/>
</dbReference>
<dbReference type="Pfam" id="PF01152">
    <property type="entry name" value="Bac_globin"/>
    <property type="match status" value="1"/>
</dbReference>
<accession>A0A0D6JFB8</accession>
<dbReference type="SUPFAM" id="SSF46458">
    <property type="entry name" value="Globin-like"/>
    <property type="match status" value="1"/>
</dbReference>
<dbReference type="InterPro" id="IPR001486">
    <property type="entry name" value="Hemoglobin_trunc"/>
</dbReference>